<keyword evidence="3" id="KW-1185">Reference proteome</keyword>
<proteinExistence type="predicted"/>
<evidence type="ECO:0000313" key="2">
    <source>
        <dbReference type="EMBL" id="OBT96841.1"/>
    </source>
</evidence>
<dbReference type="RefSeq" id="XP_018130574.1">
    <property type="nucleotide sequence ID" value="XM_018275043.1"/>
</dbReference>
<organism evidence="2 3">
    <name type="scientific">Pseudogymnoascus verrucosus</name>
    <dbReference type="NCBI Taxonomy" id="342668"/>
    <lineage>
        <taxon>Eukaryota</taxon>
        <taxon>Fungi</taxon>
        <taxon>Dikarya</taxon>
        <taxon>Ascomycota</taxon>
        <taxon>Pezizomycotina</taxon>
        <taxon>Leotiomycetes</taxon>
        <taxon>Thelebolales</taxon>
        <taxon>Thelebolaceae</taxon>
        <taxon>Pseudogymnoascus</taxon>
    </lineage>
</organism>
<dbReference type="Proteomes" id="UP000091956">
    <property type="component" value="Unassembled WGS sequence"/>
</dbReference>
<gene>
    <name evidence="2" type="ORF">VE01_05580</name>
</gene>
<evidence type="ECO:0000313" key="3">
    <source>
        <dbReference type="Proteomes" id="UP000091956"/>
    </source>
</evidence>
<reference evidence="3" key="2">
    <citation type="journal article" date="2018" name="Nat. Commun.">
        <title>Extreme sensitivity to ultraviolet light in the fungal pathogen causing white-nose syndrome of bats.</title>
        <authorList>
            <person name="Palmer J.M."/>
            <person name="Drees K.P."/>
            <person name="Foster J.T."/>
            <person name="Lindner D.L."/>
        </authorList>
    </citation>
    <scope>NUCLEOTIDE SEQUENCE [LARGE SCALE GENOMIC DNA]</scope>
    <source>
        <strain evidence="3">UAMH 10579</strain>
    </source>
</reference>
<protein>
    <submittedName>
        <fullName evidence="2">Uncharacterized protein</fullName>
    </submittedName>
</protein>
<accession>A0A1B8GLX0</accession>
<dbReference type="GeneID" id="28838966"/>
<dbReference type="EMBL" id="KV460225">
    <property type="protein sequence ID" value="OBT96841.1"/>
    <property type="molecule type" value="Genomic_DNA"/>
</dbReference>
<feature type="region of interest" description="Disordered" evidence="1">
    <location>
        <begin position="1"/>
        <end position="48"/>
    </location>
</feature>
<evidence type="ECO:0000256" key="1">
    <source>
        <dbReference type="SAM" id="MobiDB-lite"/>
    </source>
</evidence>
<reference evidence="2 3" key="1">
    <citation type="submission" date="2016-03" db="EMBL/GenBank/DDBJ databases">
        <title>Comparative genomics of Pseudogymnoascus destructans, the fungus causing white-nose syndrome of bats.</title>
        <authorList>
            <person name="Palmer J.M."/>
            <person name="Drees K.P."/>
            <person name="Foster J.T."/>
            <person name="Lindner D.L."/>
        </authorList>
    </citation>
    <scope>NUCLEOTIDE SEQUENCE [LARGE SCALE GENOMIC DNA]</scope>
    <source>
        <strain evidence="2 3">UAMH 10579</strain>
    </source>
</reference>
<dbReference type="AlphaFoldDB" id="A0A1B8GLX0"/>
<sequence length="120" mass="13287">MSTSARHPSDGPDIVGPSDGTCGSTRGDVMSTSADHPSDGPVVDMLDHPMELVGPPVVAINTGRYSTSMLGHVTFKGLELRHVRDLRKILTVEKRPLREQLRRRKNTFFWKGHEQVLSVK</sequence>
<name>A0A1B8GLX0_9PEZI</name>